<evidence type="ECO:0000313" key="3">
    <source>
        <dbReference type="EMBL" id="QJT08151.1"/>
    </source>
</evidence>
<dbReference type="EMBL" id="QMIF01000003">
    <property type="protein sequence ID" value="TVM35047.1"/>
    <property type="molecule type" value="Genomic_DNA"/>
</dbReference>
<keyword evidence="6" id="KW-1185">Reference proteome</keyword>
<evidence type="ECO:0000313" key="4">
    <source>
        <dbReference type="EMBL" id="TVM35047.1"/>
    </source>
</evidence>
<sequence>MIKAYFIPLVLALAIAVGACTNMTPTQQGVTSGGLLGAGAGAGISALSGGNAGVGALIGGAAGAIAGGLIGHEQERRNQYGD</sequence>
<evidence type="ECO:0000313" key="6">
    <source>
        <dbReference type="Proteomes" id="UP000503251"/>
    </source>
</evidence>
<feature type="signal peptide" evidence="1">
    <location>
        <begin position="1"/>
        <end position="19"/>
    </location>
</feature>
<keyword evidence="1" id="KW-0732">Signal</keyword>
<proteinExistence type="predicted"/>
<accession>A0A6P1ZIL0</accession>
<evidence type="ECO:0000256" key="1">
    <source>
        <dbReference type="SAM" id="SignalP"/>
    </source>
</evidence>
<organism evidence="4 5">
    <name type="scientific">Oceanidesulfovibrio marinus</name>
    <dbReference type="NCBI Taxonomy" id="370038"/>
    <lineage>
        <taxon>Bacteria</taxon>
        <taxon>Pseudomonadati</taxon>
        <taxon>Thermodesulfobacteriota</taxon>
        <taxon>Desulfovibrionia</taxon>
        <taxon>Desulfovibrionales</taxon>
        <taxon>Desulfovibrionaceae</taxon>
        <taxon>Oceanidesulfovibrio</taxon>
    </lineage>
</organism>
<dbReference type="InterPro" id="IPR039567">
    <property type="entry name" value="Gly-zipper"/>
</dbReference>
<dbReference type="RefSeq" id="WP_144234600.1">
    <property type="nucleotide sequence ID" value="NZ_CP039543.1"/>
</dbReference>
<name>A0A6P1ZIL0_9BACT</name>
<reference evidence="3 6" key="2">
    <citation type="submission" date="2019-04" db="EMBL/GenBank/DDBJ databases">
        <title>Isolation and culture of sulfate reducing bacteria from the cold seep of the South China Sea.</title>
        <authorList>
            <person name="Sun C."/>
            <person name="Liu R."/>
        </authorList>
    </citation>
    <scope>NUCLEOTIDE SEQUENCE [LARGE SCALE GENOMIC DNA]</scope>
    <source>
        <strain evidence="3 6">CS1</strain>
    </source>
</reference>
<feature type="domain" description="Glycine zipper" evidence="2">
    <location>
        <begin position="33"/>
        <end position="76"/>
    </location>
</feature>
<dbReference type="PROSITE" id="PS51257">
    <property type="entry name" value="PROKAR_LIPOPROTEIN"/>
    <property type="match status" value="1"/>
</dbReference>
<dbReference type="Pfam" id="PF13488">
    <property type="entry name" value="Gly-zipper_Omp"/>
    <property type="match status" value="1"/>
</dbReference>
<gene>
    <name evidence="4" type="ORF">DQK91_06500</name>
    <name evidence="3" type="ORF">E8L03_04085</name>
</gene>
<dbReference type="Proteomes" id="UP000503251">
    <property type="component" value="Chromosome"/>
</dbReference>
<dbReference type="Proteomes" id="UP000434052">
    <property type="component" value="Unassembled WGS sequence"/>
</dbReference>
<evidence type="ECO:0000259" key="2">
    <source>
        <dbReference type="Pfam" id="PF13488"/>
    </source>
</evidence>
<feature type="chain" id="PRO_5030159402" evidence="1">
    <location>
        <begin position="20"/>
        <end position="82"/>
    </location>
</feature>
<dbReference type="AlphaFoldDB" id="A0A6P1ZIL0"/>
<protein>
    <submittedName>
        <fullName evidence="4">Cell envelope biogenesis protein OmpA</fullName>
    </submittedName>
</protein>
<reference evidence="4 5" key="1">
    <citation type="submission" date="2018-06" db="EMBL/GenBank/DDBJ databases">
        <title>Complete genome of Desulfovibrio marinus P48SEP.</title>
        <authorList>
            <person name="Crispim J.S."/>
            <person name="Vidigal P.M.P."/>
            <person name="Silva L.C.F."/>
            <person name="Araujo L.C."/>
            <person name="Laguardia C.N."/>
            <person name="Dias R.S."/>
            <person name="Sousa M.P."/>
            <person name="Paula S.O."/>
            <person name="Silva C."/>
        </authorList>
    </citation>
    <scope>NUCLEOTIDE SEQUENCE [LARGE SCALE GENOMIC DNA]</scope>
    <source>
        <strain evidence="4 5">P48SEP</strain>
    </source>
</reference>
<evidence type="ECO:0000313" key="5">
    <source>
        <dbReference type="Proteomes" id="UP000434052"/>
    </source>
</evidence>
<dbReference type="EMBL" id="CP039543">
    <property type="protein sequence ID" value="QJT08151.1"/>
    <property type="molecule type" value="Genomic_DNA"/>
</dbReference>